<geneLocation type="plasmid" evidence="3 4">
    <name>unnamed1</name>
</geneLocation>
<feature type="domain" description="HTH luxR-type" evidence="2">
    <location>
        <begin position="92"/>
        <end position="157"/>
    </location>
</feature>
<dbReference type="RefSeq" id="WP_330646859.1">
    <property type="nucleotide sequence ID" value="NZ_CP135444.1"/>
</dbReference>
<proteinExistence type="predicted"/>
<sequence length="165" mass="17703">MKDLSPKNRQAVLAIVILLQGVAVLFFASDALADAVSGSAFVETAMELFVAVMLVVGLYMGIIQLRALMGDLAEKNRALDIARGHFSRVVERQFEDWALTPAEREVALFALKGLDAAEIAGLRGAANGTVRAQLTRIYAKAGVSNRAQLAAFFVEDLLTEPVPDA</sequence>
<keyword evidence="1" id="KW-0472">Membrane</keyword>
<protein>
    <submittedName>
        <fullName evidence="3">Helix-turn-helix transcriptional regulator</fullName>
    </submittedName>
</protein>
<dbReference type="SUPFAM" id="SSF46894">
    <property type="entry name" value="C-terminal effector domain of the bipartite response regulators"/>
    <property type="match status" value="1"/>
</dbReference>
<keyword evidence="1" id="KW-1133">Transmembrane helix</keyword>
<dbReference type="InterPro" id="IPR000792">
    <property type="entry name" value="Tscrpt_reg_LuxR_C"/>
</dbReference>
<evidence type="ECO:0000313" key="4">
    <source>
        <dbReference type="Proteomes" id="UP001623290"/>
    </source>
</evidence>
<dbReference type="InterPro" id="IPR016032">
    <property type="entry name" value="Sig_transdc_resp-reg_C-effctor"/>
</dbReference>
<feature type="transmembrane region" description="Helical" evidence="1">
    <location>
        <begin position="49"/>
        <end position="69"/>
    </location>
</feature>
<organism evidence="3 4">
    <name type="scientific">Thioclava litoralis</name>
    <dbReference type="NCBI Taxonomy" id="3076557"/>
    <lineage>
        <taxon>Bacteria</taxon>
        <taxon>Pseudomonadati</taxon>
        <taxon>Pseudomonadota</taxon>
        <taxon>Alphaproteobacteria</taxon>
        <taxon>Rhodobacterales</taxon>
        <taxon>Paracoccaceae</taxon>
        <taxon>Thioclava</taxon>
    </lineage>
</organism>
<reference evidence="3 4" key="1">
    <citation type="submission" date="2023-09" db="EMBL/GenBank/DDBJ databases">
        <title>Thioclava shenzhenensis sp. nov., a multidrug resistant bacteria-antagonizing species isolated from coastal seawater.</title>
        <authorList>
            <person name="Long M."/>
        </authorList>
    </citation>
    <scope>NUCLEOTIDE SEQUENCE [LARGE SCALE GENOMIC DNA]</scope>
    <source>
        <strain evidence="3 4">FTW29</strain>
        <plasmid evidence="3 4">unnamed1</plasmid>
    </source>
</reference>
<dbReference type="Pfam" id="PF00196">
    <property type="entry name" value="GerE"/>
    <property type="match status" value="1"/>
</dbReference>
<dbReference type="Gene3D" id="1.10.10.10">
    <property type="entry name" value="Winged helix-like DNA-binding domain superfamily/Winged helix DNA-binding domain"/>
    <property type="match status" value="1"/>
</dbReference>
<dbReference type="EMBL" id="CP135444">
    <property type="protein sequence ID" value="WRY35116.1"/>
    <property type="molecule type" value="Genomic_DNA"/>
</dbReference>
<evidence type="ECO:0000256" key="1">
    <source>
        <dbReference type="SAM" id="Phobius"/>
    </source>
</evidence>
<dbReference type="Proteomes" id="UP001623290">
    <property type="component" value="Plasmid unnamed1"/>
</dbReference>
<dbReference type="CDD" id="cd06170">
    <property type="entry name" value="LuxR_C_like"/>
    <property type="match status" value="1"/>
</dbReference>
<gene>
    <name evidence="3" type="ORF">RPE78_14850</name>
</gene>
<accession>A0ABZ1E5G8</accession>
<keyword evidence="1" id="KW-0812">Transmembrane</keyword>
<dbReference type="PROSITE" id="PS50043">
    <property type="entry name" value="HTH_LUXR_2"/>
    <property type="match status" value="1"/>
</dbReference>
<dbReference type="InterPro" id="IPR036388">
    <property type="entry name" value="WH-like_DNA-bd_sf"/>
</dbReference>
<dbReference type="SMART" id="SM00421">
    <property type="entry name" value="HTH_LUXR"/>
    <property type="match status" value="1"/>
</dbReference>
<keyword evidence="3" id="KW-0614">Plasmid</keyword>
<evidence type="ECO:0000259" key="2">
    <source>
        <dbReference type="PROSITE" id="PS50043"/>
    </source>
</evidence>
<name>A0ABZ1E5G8_9RHOB</name>
<evidence type="ECO:0000313" key="3">
    <source>
        <dbReference type="EMBL" id="WRY35116.1"/>
    </source>
</evidence>
<keyword evidence="4" id="KW-1185">Reference proteome</keyword>